<dbReference type="EMBL" id="BSSD01000002">
    <property type="protein sequence ID" value="GLW91321.1"/>
    <property type="molecule type" value="Genomic_DNA"/>
</dbReference>
<dbReference type="AlphaFoldDB" id="A0A9W6QHS6"/>
<comment type="caution">
    <text evidence="1">The sequence shown here is derived from an EMBL/GenBank/DDBJ whole genome shotgun (WGS) entry which is preliminary data.</text>
</comment>
<name>A0A9W6QHS6_9PSEU</name>
<evidence type="ECO:0000313" key="2">
    <source>
        <dbReference type="Proteomes" id="UP001165042"/>
    </source>
</evidence>
<organism evidence="1 2">
    <name type="scientific">Actinokineospora globicatena</name>
    <dbReference type="NCBI Taxonomy" id="103729"/>
    <lineage>
        <taxon>Bacteria</taxon>
        <taxon>Bacillati</taxon>
        <taxon>Actinomycetota</taxon>
        <taxon>Actinomycetes</taxon>
        <taxon>Pseudonocardiales</taxon>
        <taxon>Pseudonocardiaceae</taxon>
        <taxon>Actinokineospora</taxon>
    </lineage>
</organism>
<proteinExistence type="predicted"/>
<reference evidence="1" key="1">
    <citation type="submission" date="2023-02" db="EMBL/GenBank/DDBJ databases">
        <title>Actinokineospora globicatena NBRC 15670.</title>
        <authorList>
            <person name="Ichikawa N."/>
            <person name="Sato H."/>
            <person name="Tonouchi N."/>
        </authorList>
    </citation>
    <scope>NUCLEOTIDE SEQUENCE</scope>
    <source>
        <strain evidence="1">NBRC 15670</strain>
    </source>
</reference>
<sequence>MGQARGWGGVGGVLGVLVVREGAVVSRCAWIGRGARVGWGRWWMGMRLWDEGGAGAWVGLGKCGVKPAGGLG</sequence>
<protein>
    <submittedName>
        <fullName evidence="1">Uncharacterized protein</fullName>
    </submittedName>
</protein>
<keyword evidence="2" id="KW-1185">Reference proteome</keyword>
<evidence type="ECO:0000313" key="1">
    <source>
        <dbReference type="EMBL" id="GLW91321.1"/>
    </source>
</evidence>
<gene>
    <name evidence="1" type="ORF">Aglo03_21370</name>
</gene>
<dbReference type="Proteomes" id="UP001165042">
    <property type="component" value="Unassembled WGS sequence"/>
</dbReference>
<accession>A0A9W6QHS6</accession>